<dbReference type="Proteomes" id="UP000265560">
    <property type="component" value="Chromosome"/>
</dbReference>
<dbReference type="PANTHER" id="PTHR34475:SF1">
    <property type="entry name" value="CYTOSKELETON PROTEIN RODZ"/>
    <property type="match status" value="1"/>
</dbReference>
<protein>
    <submittedName>
        <fullName evidence="4">Helix-turn-helix domain-containing protein</fullName>
    </submittedName>
</protein>
<dbReference type="PROSITE" id="PS00716">
    <property type="entry name" value="SIGMA70_2"/>
    <property type="match status" value="1"/>
</dbReference>
<keyword evidence="2" id="KW-1133">Transmembrane helix</keyword>
<dbReference type="EMBL" id="CP032419">
    <property type="protein sequence ID" value="AYC31956.1"/>
    <property type="molecule type" value="Genomic_DNA"/>
</dbReference>
<dbReference type="InterPro" id="IPR010982">
    <property type="entry name" value="Lambda_DNA-bd_dom_sf"/>
</dbReference>
<dbReference type="Pfam" id="PF13464">
    <property type="entry name" value="RodZ_C"/>
    <property type="match status" value="1"/>
</dbReference>
<dbReference type="PANTHER" id="PTHR34475">
    <property type="match status" value="1"/>
</dbReference>
<dbReference type="InterPro" id="IPR001387">
    <property type="entry name" value="Cro/C1-type_HTH"/>
</dbReference>
<dbReference type="OrthoDB" id="9790252at2"/>
<dbReference type="AlphaFoldDB" id="A0A385YYW5"/>
<feature type="transmembrane region" description="Helical" evidence="2">
    <location>
        <begin position="112"/>
        <end position="133"/>
    </location>
</feature>
<evidence type="ECO:0000256" key="1">
    <source>
        <dbReference type="SAM" id="MobiDB-lite"/>
    </source>
</evidence>
<dbReference type="Gene3D" id="1.10.260.40">
    <property type="entry name" value="lambda repressor-like DNA-binding domains"/>
    <property type="match status" value="1"/>
</dbReference>
<keyword evidence="5" id="KW-1185">Reference proteome</keyword>
<dbReference type="GO" id="GO:0006352">
    <property type="term" value="P:DNA-templated transcription initiation"/>
    <property type="evidence" value="ECO:0007669"/>
    <property type="project" value="InterPro"/>
</dbReference>
<dbReference type="RefSeq" id="WP_119892578.1">
    <property type="nucleotide sequence ID" value="NZ_CP032419.1"/>
</dbReference>
<gene>
    <name evidence="4" type="ORF">D3880_05995</name>
</gene>
<dbReference type="InterPro" id="IPR025194">
    <property type="entry name" value="RodZ-like_C"/>
</dbReference>
<evidence type="ECO:0000259" key="3">
    <source>
        <dbReference type="PROSITE" id="PS50943"/>
    </source>
</evidence>
<dbReference type="Pfam" id="PF13413">
    <property type="entry name" value="HTH_25"/>
    <property type="match status" value="1"/>
</dbReference>
<keyword evidence="2" id="KW-0812">Transmembrane</keyword>
<keyword evidence="2" id="KW-0472">Membrane</keyword>
<reference evidence="5" key="1">
    <citation type="submission" date="2018-09" db="EMBL/GenBank/DDBJ databases">
        <authorList>
            <person name="Zhu H."/>
        </authorList>
    </citation>
    <scope>NUCLEOTIDE SEQUENCE [LARGE SCALE GENOMIC DNA]</scope>
    <source>
        <strain evidence="5">K2W31S-8</strain>
    </source>
</reference>
<feature type="domain" description="HTH cro/C1-type" evidence="3">
    <location>
        <begin position="20"/>
        <end position="52"/>
    </location>
</feature>
<dbReference type="InterPro" id="IPR000943">
    <property type="entry name" value="RNA_pol_sigma70"/>
</dbReference>
<dbReference type="InterPro" id="IPR050400">
    <property type="entry name" value="Bact_Cytoskel_RodZ"/>
</dbReference>
<feature type="region of interest" description="Disordered" evidence="1">
    <location>
        <begin position="208"/>
        <end position="248"/>
    </location>
</feature>
<dbReference type="GO" id="GO:0003700">
    <property type="term" value="F:DNA-binding transcription factor activity"/>
    <property type="evidence" value="ECO:0007669"/>
    <property type="project" value="InterPro"/>
</dbReference>
<organism evidence="4 5">
    <name type="scientific">Pseudomonas cavernae</name>
    <dbReference type="NCBI Taxonomy" id="2320867"/>
    <lineage>
        <taxon>Bacteria</taxon>
        <taxon>Pseudomonadati</taxon>
        <taxon>Pseudomonadota</taxon>
        <taxon>Gammaproteobacteria</taxon>
        <taxon>Pseudomonadales</taxon>
        <taxon>Pseudomonadaceae</taxon>
        <taxon>Pseudomonas</taxon>
    </lineage>
</organism>
<dbReference type="GO" id="GO:0003677">
    <property type="term" value="F:DNA binding"/>
    <property type="evidence" value="ECO:0007669"/>
    <property type="project" value="InterPro"/>
</dbReference>
<proteinExistence type="predicted"/>
<dbReference type="KEGG" id="pcav:D3880_05995"/>
<accession>A0A385YYW5</accession>
<evidence type="ECO:0000313" key="4">
    <source>
        <dbReference type="EMBL" id="AYC31956.1"/>
    </source>
</evidence>
<dbReference type="PROSITE" id="PS50943">
    <property type="entry name" value="HTH_CROC1"/>
    <property type="match status" value="1"/>
</dbReference>
<evidence type="ECO:0000313" key="5">
    <source>
        <dbReference type="Proteomes" id="UP000265560"/>
    </source>
</evidence>
<dbReference type="SUPFAM" id="SSF47413">
    <property type="entry name" value="lambda repressor-like DNA-binding domains"/>
    <property type="match status" value="1"/>
</dbReference>
<evidence type="ECO:0000256" key="2">
    <source>
        <dbReference type="SAM" id="Phobius"/>
    </source>
</evidence>
<name>A0A385YYW5_9PSED</name>
<dbReference type="SMART" id="SM00530">
    <property type="entry name" value="HTH_XRE"/>
    <property type="match status" value="1"/>
</dbReference>
<dbReference type="CDD" id="cd00093">
    <property type="entry name" value="HTH_XRE"/>
    <property type="match status" value="1"/>
</dbReference>
<sequence length="344" mass="35927">MKAAHPEAVATSRVNPGETLRKAREHKNWSVAEVAAQLNLTAQRLIQLEAGEFDKLPGHTFARGYLRAYAKLLGMDQALVVQEFDQFTGTDASGSSVHGLGRIEQPVRLSQSVLRFVSFGLLLALAGIGFLWWQDQAADRGGEQAGLSLEHVEVESADGTTQIHPLDEPEDQAVVEAQVESQAPLAEVQPELAAQPEAEVTGTSAAPVAPAVTPVNPPATQAPAPISPAPVQDTAAQTPTPTQAPTPVAVATAAAPSVPVSAAAGEGQVRLGFTANCWIQITDANGKVLASGLKRPGDSVELSGRVPLELRLGYARGAQVSYNGQAVDVAPFISGETARLKLGQ</sequence>